<evidence type="ECO:0000313" key="4">
    <source>
        <dbReference type="EMBL" id="MFD2554428.1"/>
    </source>
</evidence>
<feature type="domain" description="Fibrobacter succinogenes major paralogous" evidence="2">
    <location>
        <begin position="257"/>
        <end position="458"/>
    </location>
</feature>
<feature type="domain" description="BACON" evidence="3">
    <location>
        <begin position="185"/>
        <end position="235"/>
    </location>
</feature>
<keyword evidence="5" id="KW-1185">Reference proteome</keyword>
<dbReference type="Proteomes" id="UP001597440">
    <property type="component" value="Unassembled WGS sequence"/>
</dbReference>
<feature type="chain" id="PRO_5045340313" evidence="1">
    <location>
        <begin position="27"/>
        <end position="462"/>
    </location>
</feature>
<evidence type="ECO:0000259" key="2">
    <source>
        <dbReference type="Pfam" id="PF09603"/>
    </source>
</evidence>
<dbReference type="Pfam" id="PF09603">
    <property type="entry name" value="Fib_succ_major"/>
    <property type="match status" value="1"/>
</dbReference>
<protein>
    <submittedName>
        <fullName evidence="4">FISUMP domain-containing protein</fullName>
    </submittedName>
</protein>
<organism evidence="4 5">
    <name type="scientific">Sphingobacterium tabacisoli</name>
    <dbReference type="NCBI Taxonomy" id="2044855"/>
    <lineage>
        <taxon>Bacteria</taxon>
        <taxon>Pseudomonadati</taxon>
        <taxon>Bacteroidota</taxon>
        <taxon>Sphingobacteriia</taxon>
        <taxon>Sphingobacteriales</taxon>
        <taxon>Sphingobacteriaceae</taxon>
        <taxon>Sphingobacterium</taxon>
    </lineage>
</organism>
<dbReference type="EMBL" id="JBHULD010000009">
    <property type="protein sequence ID" value="MFD2554428.1"/>
    <property type="molecule type" value="Genomic_DNA"/>
</dbReference>
<reference evidence="5" key="1">
    <citation type="journal article" date="2019" name="Int. J. Syst. Evol. Microbiol.">
        <title>The Global Catalogue of Microorganisms (GCM) 10K type strain sequencing project: providing services to taxonomists for standard genome sequencing and annotation.</title>
        <authorList>
            <consortium name="The Broad Institute Genomics Platform"/>
            <consortium name="The Broad Institute Genome Sequencing Center for Infectious Disease"/>
            <person name="Wu L."/>
            <person name="Ma J."/>
        </authorList>
    </citation>
    <scope>NUCLEOTIDE SEQUENCE [LARGE SCALE GENOMIC DNA]</scope>
    <source>
        <strain evidence="5">KCTC 52298</strain>
    </source>
</reference>
<dbReference type="PROSITE" id="PS51257">
    <property type="entry name" value="PROKAR_LIPOPROTEIN"/>
    <property type="match status" value="1"/>
</dbReference>
<name>A0ABW5L2B5_9SPHI</name>
<sequence length="462" mass="50201">MNMRVKTGICSYAILSVLLCFFYACKKDKDVDLVAKEGQSLEQIVYADDIQGTDEVFFATTGEWTSSIAQTSDSNEPNWISTSSDHGIEGSHIVRIDLKRNRTGQRRSAVITFSSGNSKLLVRITQEATLENGEFPQDGPDIVVDDETLLSQTIEGNIENALPVTFTTSGPWNARVEDADLTGVPSWIRLSRYEAGKGTHTLQFMLQQNISEEERLALVTIQSGDSEIRIVITQKGAEPTTGTVTDVEGNSYPTKRFGNRWWMLKNLQTTRYKDNIAIANASTNAGWNAITFDAIGGYSTRINTPFIYYTFGVVNTGRLCPEGWRVPTESDLIELFDYVKTTYGGGTSFLKELADNNSGIADNWTGSSTVGAIGNNAVATNNASGFSMAAVRHRNAGTAGGGDGAFSGSGQYAGLWTATSSSANNARVFILHYSYHSGTTNYLQGASKSTGYSCRCVRDSSK</sequence>
<feature type="domain" description="BACON" evidence="3">
    <location>
        <begin position="72"/>
        <end position="127"/>
    </location>
</feature>
<dbReference type="Pfam" id="PF13004">
    <property type="entry name" value="BACON"/>
    <property type="match status" value="2"/>
</dbReference>
<dbReference type="InterPro" id="IPR011871">
    <property type="entry name" value="Fib_succ_major"/>
</dbReference>
<evidence type="ECO:0000313" key="5">
    <source>
        <dbReference type="Proteomes" id="UP001597440"/>
    </source>
</evidence>
<gene>
    <name evidence="4" type="ORF">ACFSQW_08495</name>
</gene>
<dbReference type="CDD" id="cd14948">
    <property type="entry name" value="BACON"/>
    <property type="match status" value="2"/>
</dbReference>
<dbReference type="RefSeq" id="WP_210355006.1">
    <property type="nucleotide sequence ID" value="NZ_JAEQMU010000003.1"/>
</dbReference>
<dbReference type="InterPro" id="IPR013783">
    <property type="entry name" value="Ig-like_fold"/>
</dbReference>
<accession>A0ABW5L2B5</accession>
<keyword evidence="1" id="KW-0732">Signal</keyword>
<dbReference type="InterPro" id="IPR024361">
    <property type="entry name" value="BACON"/>
</dbReference>
<feature type="signal peptide" evidence="1">
    <location>
        <begin position="1"/>
        <end position="26"/>
    </location>
</feature>
<comment type="caution">
    <text evidence="4">The sequence shown here is derived from an EMBL/GenBank/DDBJ whole genome shotgun (WGS) entry which is preliminary data.</text>
</comment>
<dbReference type="NCBIfam" id="TIGR02145">
    <property type="entry name" value="Fib_succ_major"/>
    <property type="match status" value="1"/>
</dbReference>
<proteinExistence type="predicted"/>
<evidence type="ECO:0000256" key="1">
    <source>
        <dbReference type="SAM" id="SignalP"/>
    </source>
</evidence>
<evidence type="ECO:0000259" key="3">
    <source>
        <dbReference type="Pfam" id="PF13004"/>
    </source>
</evidence>
<dbReference type="Gene3D" id="2.60.40.10">
    <property type="entry name" value="Immunoglobulins"/>
    <property type="match status" value="2"/>
</dbReference>